<gene>
    <name evidence="2" type="ORF">LSAT_V11C900460820</name>
</gene>
<evidence type="ECO:0000313" key="3">
    <source>
        <dbReference type="Proteomes" id="UP000235145"/>
    </source>
</evidence>
<proteinExistence type="predicted"/>
<protein>
    <submittedName>
        <fullName evidence="2">Uncharacterized protein</fullName>
    </submittedName>
</protein>
<comment type="caution">
    <text evidence="2">The sequence shown here is derived from an EMBL/GenBank/DDBJ whole genome shotgun (WGS) entry which is preliminary data.</text>
</comment>
<accession>A0A9R1UEU4</accession>
<evidence type="ECO:0000313" key="2">
    <source>
        <dbReference type="EMBL" id="KAJ0185832.1"/>
    </source>
</evidence>
<feature type="region of interest" description="Disordered" evidence="1">
    <location>
        <begin position="129"/>
        <end position="153"/>
    </location>
</feature>
<dbReference type="AlphaFoldDB" id="A0A9R1UEU4"/>
<organism evidence="2 3">
    <name type="scientific">Lactuca sativa</name>
    <name type="common">Garden lettuce</name>
    <dbReference type="NCBI Taxonomy" id="4236"/>
    <lineage>
        <taxon>Eukaryota</taxon>
        <taxon>Viridiplantae</taxon>
        <taxon>Streptophyta</taxon>
        <taxon>Embryophyta</taxon>
        <taxon>Tracheophyta</taxon>
        <taxon>Spermatophyta</taxon>
        <taxon>Magnoliopsida</taxon>
        <taxon>eudicotyledons</taxon>
        <taxon>Gunneridae</taxon>
        <taxon>Pentapetalae</taxon>
        <taxon>asterids</taxon>
        <taxon>campanulids</taxon>
        <taxon>Asterales</taxon>
        <taxon>Asteraceae</taxon>
        <taxon>Cichorioideae</taxon>
        <taxon>Cichorieae</taxon>
        <taxon>Lactucinae</taxon>
        <taxon>Lactuca</taxon>
    </lineage>
</organism>
<dbReference type="EMBL" id="NBSK02000009">
    <property type="protein sequence ID" value="KAJ0185832.1"/>
    <property type="molecule type" value="Genomic_DNA"/>
</dbReference>
<dbReference type="Proteomes" id="UP000235145">
    <property type="component" value="Unassembled WGS sequence"/>
</dbReference>
<feature type="compositionally biased region" description="Acidic residues" evidence="1">
    <location>
        <begin position="129"/>
        <end position="142"/>
    </location>
</feature>
<name>A0A9R1UEU4_LACSA</name>
<keyword evidence="3" id="KW-1185">Reference proteome</keyword>
<evidence type="ECO:0000256" key="1">
    <source>
        <dbReference type="SAM" id="MobiDB-lite"/>
    </source>
</evidence>
<reference evidence="2 3" key="1">
    <citation type="journal article" date="2017" name="Nat. Commun.">
        <title>Genome assembly with in vitro proximity ligation data and whole-genome triplication in lettuce.</title>
        <authorList>
            <person name="Reyes-Chin-Wo S."/>
            <person name="Wang Z."/>
            <person name="Yang X."/>
            <person name="Kozik A."/>
            <person name="Arikit S."/>
            <person name="Song C."/>
            <person name="Xia L."/>
            <person name="Froenicke L."/>
            <person name="Lavelle D.O."/>
            <person name="Truco M.J."/>
            <person name="Xia R."/>
            <person name="Zhu S."/>
            <person name="Xu C."/>
            <person name="Xu H."/>
            <person name="Xu X."/>
            <person name="Cox K."/>
            <person name="Korf I."/>
            <person name="Meyers B.C."/>
            <person name="Michelmore R.W."/>
        </authorList>
    </citation>
    <scope>NUCLEOTIDE SEQUENCE [LARGE SCALE GENOMIC DNA]</scope>
    <source>
        <strain evidence="3">cv. Salinas</strain>
        <tissue evidence="2">Seedlings</tissue>
    </source>
</reference>
<sequence>MIHRIRTYRAYRNEPTPLVPDTSKLANHVPDPCSRTGSYRVPCVEVKGAQRLEATIGEIKEEVAEVIVHVHGKNKRRKLATLKPRTGPQQLLDWMLEEDFTITYTLTNGIRCFVITCFRHITDDVYVHDDDDDEDEDEEEEAGPSATETLTES</sequence>